<feature type="transmembrane region" description="Helical" evidence="7">
    <location>
        <begin position="340"/>
        <end position="362"/>
    </location>
</feature>
<name>A0A1I4H7I1_9PROT</name>
<keyword evidence="6 7" id="KW-0472">Membrane</keyword>
<feature type="transmembrane region" description="Helical" evidence="7">
    <location>
        <begin position="91"/>
        <end position="115"/>
    </location>
</feature>
<feature type="transmembrane region" description="Helical" evidence="7">
    <location>
        <begin position="266"/>
        <end position="286"/>
    </location>
</feature>
<dbReference type="PANTHER" id="PTHR42775">
    <property type="entry name" value="PERMEASE RV2963-RELATED"/>
    <property type="match status" value="1"/>
</dbReference>
<dbReference type="AlphaFoldDB" id="A0A1I4H7I1"/>
<feature type="transmembrane region" description="Helical" evidence="7">
    <location>
        <begin position="55"/>
        <end position="79"/>
    </location>
</feature>
<dbReference type="Pfam" id="PF03773">
    <property type="entry name" value="ArsP_1"/>
    <property type="match status" value="1"/>
</dbReference>
<keyword evidence="5 7" id="KW-1133">Transmembrane helix</keyword>
<feature type="transmembrane region" description="Helical" evidence="7">
    <location>
        <begin position="20"/>
        <end position="43"/>
    </location>
</feature>
<accession>A0A1I4H7I1</accession>
<evidence type="ECO:0000256" key="3">
    <source>
        <dbReference type="ARBA" id="ARBA00022475"/>
    </source>
</evidence>
<proteinExistence type="inferred from homology"/>
<evidence type="ECO:0000313" key="8">
    <source>
        <dbReference type="EMBL" id="SFL37351.1"/>
    </source>
</evidence>
<dbReference type="PANTHER" id="PTHR42775:SF1">
    <property type="entry name" value="PERMEASE RV2963-RELATED"/>
    <property type="match status" value="1"/>
</dbReference>
<feature type="transmembrane region" description="Helical" evidence="7">
    <location>
        <begin position="122"/>
        <end position="139"/>
    </location>
</feature>
<protein>
    <recommendedName>
        <fullName evidence="10">Permease</fullName>
    </recommendedName>
</protein>
<dbReference type="STRING" id="52441.SAMN05216302_10712"/>
<evidence type="ECO:0000313" key="9">
    <source>
        <dbReference type="Proteomes" id="UP000199533"/>
    </source>
</evidence>
<dbReference type="Proteomes" id="UP000199533">
    <property type="component" value="Unassembled WGS sequence"/>
</dbReference>
<evidence type="ECO:0000256" key="7">
    <source>
        <dbReference type="SAM" id="Phobius"/>
    </source>
</evidence>
<evidence type="ECO:0000256" key="6">
    <source>
        <dbReference type="ARBA" id="ARBA00023136"/>
    </source>
</evidence>
<dbReference type="EMBL" id="FOSP01000071">
    <property type="protein sequence ID" value="SFL37351.1"/>
    <property type="molecule type" value="Genomic_DNA"/>
</dbReference>
<evidence type="ECO:0000256" key="2">
    <source>
        <dbReference type="ARBA" id="ARBA00006386"/>
    </source>
</evidence>
<reference evidence="9" key="1">
    <citation type="submission" date="2016-10" db="EMBL/GenBank/DDBJ databases">
        <authorList>
            <person name="Varghese N."/>
            <person name="Submissions S."/>
        </authorList>
    </citation>
    <scope>NUCLEOTIDE SEQUENCE [LARGE SCALE GENOMIC DNA]</scope>
    <source>
        <strain evidence="9">Nm69</strain>
    </source>
</reference>
<keyword evidence="3" id="KW-1003">Cell membrane</keyword>
<feature type="transmembrane region" description="Helical" evidence="7">
    <location>
        <begin position="234"/>
        <end position="254"/>
    </location>
</feature>
<dbReference type="GO" id="GO:0005886">
    <property type="term" value="C:plasma membrane"/>
    <property type="evidence" value="ECO:0007669"/>
    <property type="project" value="UniProtKB-SubCell"/>
</dbReference>
<keyword evidence="4 7" id="KW-0812">Transmembrane</keyword>
<feature type="transmembrane region" description="Helical" evidence="7">
    <location>
        <begin position="298"/>
        <end position="320"/>
    </location>
</feature>
<comment type="similarity">
    <text evidence="2">Belongs to the UPF0718 family.</text>
</comment>
<evidence type="ECO:0000256" key="1">
    <source>
        <dbReference type="ARBA" id="ARBA00004651"/>
    </source>
</evidence>
<feature type="transmembrane region" description="Helical" evidence="7">
    <location>
        <begin position="382"/>
        <end position="404"/>
    </location>
</feature>
<evidence type="ECO:0000256" key="5">
    <source>
        <dbReference type="ARBA" id="ARBA00022989"/>
    </source>
</evidence>
<comment type="subcellular location">
    <subcellularLocation>
        <location evidence="1">Cell membrane</location>
        <topology evidence="1">Multi-pass membrane protein</topology>
    </subcellularLocation>
</comment>
<dbReference type="InterPro" id="IPR005524">
    <property type="entry name" value="DUF318"/>
</dbReference>
<feature type="transmembrane region" description="Helical" evidence="7">
    <location>
        <begin position="199"/>
        <end position="222"/>
    </location>
</feature>
<organism evidence="8 9">
    <name type="scientific">Nitrosomonas aestuarii</name>
    <dbReference type="NCBI Taxonomy" id="52441"/>
    <lineage>
        <taxon>Bacteria</taxon>
        <taxon>Pseudomonadati</taxon>
        <taxon>Pseudomonadota</taxon>
        <taxon>Betaproteobacteria</taxon>
        <taxon>Nitrosomonadales</taxon>
        <taxon>Nitrosomonadaceae</taxon>
        <taxon>Nitrosomonas</taxon>
    </lineage>
</organism>
<dbReference type="RefSeq" id="WP_211753520.1">
    <property type="nucleotide sequence ID" value="NZ_FOSP01000071.1"/>
</dbReference>
<sequence length="405" mass="45698">MNEMNEWIQTWHEAATTTLGLFWMAFWAFGLGYLISSMIQVFVTRKRMKQSMGDAGAKSIFLGTFFGFISSSCSFAALATTRSLFTKGAGLIPSLAFLLASTNLVIELGIVIAVFLGWQFVVGEYVGGLVLILLMWVLVRVTRSKCLVEQAREHARAQEDRTDEDDIPDWKELITSREGWRQVANRYIMEWKMVWKDVTVGFTVAGIIAAFVPQSFFQMLFVGSGTDNPQFWQILLQSIVGPIAAFFTFIGSMGNIPLAAVLYGNGVSFAGVMAFIFSDLVVLPVLRIQAKYYGWKMAMYIMGVFLVVLVVTALILHYIFLFFDLLPSAENVKSITDREFFVIDYTFFLNLLFIGVSIFFLIWKWRTVGFVNSNDATFSERLLLWLAILAFSWLMGGLVMLPVLT</sequence>
<dbReference type="InterPro" id="IPR053166">
    <property type="entry name" value="UPF0718_permease"/>
</dbReference>
<evidence type="ECO:0008006" key="10">
    <source>
        <dbReference type="Google" id="ProtNLM"/>
    </source>
</evidence>
<keyword evidence="9" id="KW-1185">Reference proteome</keyword>
<evidence type="ECO:0000256" key="4">
    <source>
        <dbReference type="ARBA" id="ARBA00022692"/>
    </source>
</evidence>
<gene>
    <name evidence="8" type="ORF">SAMN05216302_10712</name>
</gene>